<dbReference type="eggNOG" id="ENOG5033NBH">
    <property type="taxonomic scope" value="Bacteria"/>
</dbReference>
<accession>K4LDP7</accession>
<reference evidence="1 2" key="1">
    <citation type="journal article" date="2012" name="BMC Genomics">
        <title>Genome-guided analysis of physiological and morphological traits of the fermentative acetate oxidizer Thermacetogenium phaeum.</title>
        <authorList>
            <person name="Oehler D."/>
            <person name="Poehlein A."/>
            <person name="Leimbach A."/>
            <person name="Muller N."/>
            <person name="Daniel R."/>
            <person name="Gottschalk G."/>
            <person name="Schink B."/>
        </authorList>
    </citation>
    <scope>NUCLEOTIDE SEQUENCE [LARGE SCALE GENOMIC DNA]</scope>
    <source>
        <strain evidence="2">ATCC BAA-254 / DSM 26808 / PB</strain>
    </source>
</reference>
<dbReference type="STRING" id="1089553.Tph_c09110"/>
<dbReference type="KEGG" id="tpz:Tph_c09110"/>
<protein>
    <submittedName>
        <fullName evidence="1">Uncharacterized protein</fullName>
    </submittedName>
</protein>
<dbReference type="RefSeq" id="WP_015050022.1">
    <property type="nucleotide sequence ID" value="NC_018870.1"/>
</dbReference>
<organism evidence="1 2">
    <name type="scientific">Thermacetogenium phaeum (strain ATCC BAA-254 / DSM 26808 / PB)</name>
    <dbReference type="NCBI Taxonomy" id="1089553"/>
    <lineage>
        <taxon>Bacteria</taxon>
        <taxon>Bacillati</taxon>
        <taxon>Bacillota</taxon>
        <taxon>Clostridia</taxon>
        <taxon>Thermoanaerobacterales</taxon>
        <taxon>Thermoanaerobacteraceae</taxon>
        <taxon>Thermacetogenium</taxon>
    </lineage>
</organism>
<proteinExistence type="predicted"/>
<dbReference type="AlphaFoldDB" id="K4LDP7"/>
<dbReference type="Proteomes" id="UP000000467">
    <property type="component" value="Chromosome"/>
</dbReference>
<name>K4LDP7_THEPS</name>
<sequence>MSLGKDKKQNTVVPPGVCLPWEEKRPDFGEILGKEEIIKSEWENLDAFAYIYLWWWVQR</sequence>
<keyword evidence="2" id="KW-1185">Reference proteome</keyword>
<evidence type="ECO:0000313" key="1">
    <source>
        <dbReference type="EMBL" id="AFV11141.1"/>
    </source>
</evidence>
<dbReference type="EMBL" id="CP003732">
    <property type="protein sequence ID" value="AFV11141.1"/>
    <property type="molecule type" value="Genomic_DNA"/>
</dbReference>
<gene>
    <name evidence="1" type="ordered locus">Tph_c09110</name>
</gene>
<dbReference type="HOGENOM" id="CLU_210500_0_0_9"/>
<evidence type="ECO:0000313" key="2">
    <source>
        <dbReference type="Proteomes" id="UP000000467"/>
    </source>
</evidence>